<dbReference type="Gene3D" id="3.20.20.80">
    <property type="entry name" value="Glycosidases"/>
    <property type="match status" value="1"/>
</dbReference>
<gene>
    <name evidence="2" type="ORF">P7122_12830</name>
</gene>
<protein>
    <submittedName>
        <fullName evidence="2">Alpha-amylase family glycosyl hydrolase</fullName>
    </submittedName>
</protein>
<dbReference type="RefSeq" id="WP_278006204.1">
    <property type="nucleotide sequence ID" value="NZ_JARSBN010000007.1"/>
</dbReference>
<dbReference type="GO" id="GO:0016787">
    <property type="term" value="F:hydrolase activity"/>
    <property type="evidence" value="ECO:0007669"/>
    <property type="project" value="UniProtKB-KW"/>
</dbReference>
<keyword evidence="3" id="KW-1185">Reference proteome</keyword>
<keyword evidence="2" id="KW-0378">Hydrolase</keyword>
<evidence type="ECO:0000259" key="1">
    <source>
        <dbReference type="SMART" id="SM00642"/>
    </source>
</evidence>
<accession>A0ABT6G3Z2</accession>
<comment type="caution">
    <text evidence="2">The sequence shown here is derived from an EMBL/GenBank/DDBJ whole genome shotgun (WGS) entry which is preliminary data.</text>
</comment>
<dbReference type="EMBL" id="JARSBN010000007">
    <property type="protein sequence ID" value="MDG4716764.1"/>
    <property type="molecule type" value="Genomic_DNA"/>
</dbReference>
<evidence type="ECO:0000313" key="3">
    <source>
        <dbReference type="Proteomes" id="UP001529085"/>
    </source>
</evidence>
<dbReference type="Proteomes" id="UP001529085">
    <property type="component" value="Unassembled WGS sequence"/>
</dbReference>
<dbReference type="SUPFAM" id="SSF51445">
    <property type="entry name" value="(Trans)glycosidases"/>
    <property type="match status" value="1"/>
</dbReference>
<name>A0ABT6G3Z2_9FLAO</name>
<proteinExistence type="predicted"/>
<dbReference type="InterPro" id="IPR017853">
    <property type="entry name" value="GH"/>
</dbReference>
<evidence type="ECO:0000313" key="2">
    <source>
        <dbReference type="EMBL" id="MDG4716764.1"/>
    </source>
</evidence>
<feature type="domain" description="Glycosyl hydrolase family 13 catalytic" evidence="1">
    <location>
        <begin position="42"/>
        <end position="464"/>
    </location>
</feature>
<dbReference type="InterPro" id="IPR006047">
    <property type="entry name" value="GH13_cat_dom"/>
</dbReference>
<reference evidence="2 3" key="1">
    <citation type="submission" date="2023-03" db="EMBL/GenBank/DDBJ databases">
        <title>Strain YYF002 represents a novel species in the genus Winogradskyella isolated from seawater.</title>
        <authorList>
            <person name="Fu Z.-Y."/>
        </authorList>
    </citation>
    <scope>NUCLEOTIDE SEQUENCE [LARGE SCALE GENOMIC DNA]</scope>
    <source>
        <strain evidence="2 3">YYF002</strain>
    </source>
</reference>
<dbReference type="PANTHER" id="PTHR10357">
    <property type="entry name" value="ALPHA-AMYLASE FAMILY MEMBER"/>
    <property type="match status" value="1"/>
</dbReference>
<dbReference type="Pfam" id="PF00128">
    <property type="entry name" value="Alpha-amylase"/>
    <property type="match status" value="1"/>
</dbReference>
<sequence>MYKYFFIIALTLTILSCKEHTESIEVQKQETPFVWEGANLYFLLTDRFNNGDTSNDVNFERTWKPGKLRGFEGGDIKGITQKIKEGYFTDLGINAIWMTPIVEQIHGGTDEGTGVTYGFHGYWTKDWTNIDPNFGTKEDLHELVKEAHAKGIRIVLDAVINHTGPVTGKDPVWPEEWVRTDVQCTYDTYDHTISCTLVENLPDIRTESNDNVELPPQLVEKWKAEGRYEQEVKELDAFFERTGHPRAPRFYIMKWLTDYITEFGIDGYRVDTVKHTEEYVWQEFKVECDYAFSEFKKNNPDKVIDENDFYLVGEVYNYGISGGQWFDFGDRKVNYFNPPSFQSLINFEFKWNAKQMGYEAMFKKYNDTLKGPLKGFGTLNYLSSHDDGSPFDALREKPFETANRLLLSPGTSQVYYGDESARSLVVEGTEGDATLRSFMNWEAIKSDPKTKAVLTHWQKIGQFRQHHPAVGAGLHQMITEQPYYFYRSFQNGDFKDLVIVGLDVPKGKKVIDVSKIFEERTMLQDAYSGEKATVENGKITINSDFNIVLIEKQ</sequence>
<dbReference type="SMART" id="SM00642">
    <property type="entry name" value="Aamy"/>
    <property type="match status" value="1"/>
</dbReference>
<dbReference type="PROSITE" id="PS51257">
    <property type="entry name" value="PROKAR_LIPOPROTEIN"/>
    <property type="match status" value="1"/>
</dbReference>
<dbReference type="PANTHER" id="PTHR10357:SF209">
    <property type="entry name" value="PERIPLASMIC ALPHA-AMYLASE"/>
    <property type="match status" value="1"/>
</dbReference>
<organism evidence="2 3">
    <name type="scientific">Winogradskyella marincola</name>
    <dbReference type="NCBI Taxonomy" id="3037795"/>
    <lineage>
        <taxon>Bacteria</taxon>
        <taxon>Pseudomonadati</taxon>
        <taxon>Bacteroidota</taxon>
        <taxon>Flavobacteriia</taxon>
        <taxon>Flavobacteriales</taxon>
        <taxon>Flavobacteriaceae</taxon>
        <taxon>Winogradskyella</taxon>
    </lineage>
</organism>